<dbReference type="OrthoDB" id="5384110at2"/>
<dbReference type="Gene3D" id="3.40.50.300">
    <property type="entry name" value="P-loop containing nucleotide triphosphate hydrolases"/>
    <property type="match status" value="1"/>
</dbReference>
<dbReference type="Proteomes" id="UP000064967">
    <property type="component" value="Chromosome"/>
</dbReference>
<gene>
    <name evidence="2" type="ORF">AKJ09_00066</name>
</gene>
<dbReference type="SUPFAM" id="SSF52540">
    <property type="entry name" value="P-loop containing nucleoside triphosphate hydrolases"/>
    <property type="match status" value="2"/>
</dbReference>
<dbReference type="InterPro" id="IPR027417">
    <property type="entry name" value="P-loop_NTPase"/>
</dbReference>
<dbReference type="STRING" id="1391654.AKJ09_00066"/>
<organism evidence="2 3">
    <name type="scientific">Labilithrix luteola</name>
    <dbReference type="NCBI Taxonomy" id="1391654"/>
    <lineage>
        <taxon>Bacteria</taxon>
        <taxon>Pseudomonadati</taxon>
        <taxon>Myxococcota</taxon>
        <taxon>Polyangia</taxon>
        <taxon>Polyangiales</taxon>
        <taxon>Labilitrichaceae</taxon>
        <taxon>Labilithrix</taxon>
    </lineage>
</organism>
<dbReference type="RefSeq" id="WP_146644989.1">
    <property type="nucleotide sequence ID" value="NZ_CP012333.1"/>
</dbReference>
<evidence type="ECO:0000313" key="2">
    <source>
        <dbReference type="EMBL" id="AKU93402.1"/>
    </source>
</evidence>
<dbReference type="KEGG" id="llu:AKJ09_00066"/>
<dbReference type="AlphaFoldDB" id="A0A0K1PIQ9"/>
<dbReference type="InterPro" id="IPR014001">
    <property type="entry name" value="Helicase_ATP-bd"/>
</dbReference>
<accession>A0A0K1PIQ9</accession>
<evidence type="ECO:0000259" key="1">
    <source>
        <dbReference type="SMART" id="SM00487"/>
    </source>
</evidence>
<reference evidence="2 3" key="1">
    <citation type="submission" date="2015-08" db="EMBL/GenBank/DDBJ databases">
        <authorList>
            <person name="Babu N.S."/>
            <person name="Beckwith C.J."/>
            <person name="Beseler K.G."/>
            <person name="Brison A."/>
            <person name="Carone J.V."/>
            <person name="Caskin T.P."/>
            <person name="Diamond M."/>
            <person name="Durham M.E."/>
            <person name="Foxe J.M."/>
            <person name="Go M."/>
            <person name="Henderson B.A."/>
            <person name="Jones I.B."/>
            <person name="McGettigan J.A."/>
            <person name="Micheletti S.J."/>
            <person name="Nasrallah M.E."/>
            <person name="Ortiz D."/>
            <person name="Piller C.R."/>
            <person name="Privatt S.R."/>
            <person name="Schneider S.L."/>
            <person name="Sharp S."/>
            <person name="Smith T.C."/>
            <person name="Stanton J.D."/>
            <person name="Ullery H.E."/>
            <person name="Wilson R.J."/>
            <person name="Serrano M.G."/>
            <person name="Buck G."/>
            <person name="Lee V."/>
            <person name="Wang Y."/>
            <person name="Carvalho R."/>
            <person name="Voegtly L."/>
            <person name="Shi R."/>
            <person name="Duckworth R."/>
            <person name="Johnson A."/>
            <person name="Loviza R."/>
            <person name="Walstead R."/>
            <person name="Shah Z."/>
            <person name="Kiflezghi M."/>
            <person name="Wade K."/>
            <person name="Ball S.L."/>
            <person name="Bradley K.W."/>
            <person name="Asai D.J."/>
            <person name="Bowman C.A."/>
            <person name="Russell D.A."/>
            <person name="Pope W.H."/>
            <person name="Jacobs-Sera D."/>
            <person name="Hendrix R.W."/>
            <person name="Hatfull G.F."/>
        </authorList>
    </citation>
    <scope>NUCLEOTIDE SEQUENCE [LARGE SCALE GENOMIC DNA]</scope>
    <source>
        <strain evidence="2 3">DSM 27648</strain>
    </source>
</reference>
<dbReference type="SMART" id="SM00487">
    <property type="entry name" value="DEXDc"/>
    <property type="match status" value="1"/>
</dbReference>
<proteinExistence type="predicted"/>
<keyword evidence="3" id="KW-1185">Reference proteome</keyword>
<name>A0A0K1PIQ9_9BACT</name>
<feature type="domain" description="Helicase ATP-binding" evidence="1">
    <location>
        <begin position="39"/>
        <end position="205"/>
    </location>
</feature>
<evidence type="ECO:0000313" key="3">
    <source>
        <dbReference type="Proteomes" id="UP000064967"/>
    </source>
</evidence>
<protein>
    <recommendedName>
        <fullName evidence="1">Helicase ATP-binding domain-containing protein</fullName>
    </recommendedName>
</protein>
<sequence>MEIEKTDCLERIIALPRRQPVAPEGLVEQLTELLKTPWGTMRLRALQALALHDIGVCGGGFLPLDVGEGKTLISALAAYVLDAQRPLLLLPANLIQKTAREFRELSEHWLVPNHIRMMSYQMLGLVQSARDLELYNPDVIIFDESQKTKNRDAAVTRRIERYMDAHPETKVVAMTGTIMRKSLLDFAHVLRWALKDGAPVPLEDSECLMWSMCLDTNIENEFMRVEPGALLELADPRDVESRGELVAARRGFQRRLRETPGVVASALSGTDVGVGLTIRPIVYEVSEEMREHFDVLRNDKVTPNGEELWEAAEVWAHSKQMALGFYQRWTPPAPDEWREARRQWDAFVRSILSTSRTWDSPLHVAQACDAGELPTDKLERWRKVKDTFVPNPVPYWVDDNALKVCADWMARGPGLVWTEHVAFAERLSALTGAKYYGAKGLAADGQFIDDADPNSCVIVSIDANREGRNLQRKWHRNLITSFQEGADVNQQLLGRTHRPGQTKDVEVDVLVGCREHVRAWSKANAGAFAIRDTVGSQNKLLIANTDEWFDVDEMEEWPGPEWGNCE</sequence>
<dbReference type="EMBL" id="CP012333">
    <property type="protein sequence ID" value="AKU93402.1"/>
    <property type="molecule type" value="Genomic_DNA"/>
</dbReference>